<keyword evidence="1" id="KW-1133">Transmembrane helix</keyword>
<keyword evidence="4" id="KW-1185">Reference proteome</keyword>
<keyword evidence="1" id="KW-0812">Transmembrane</keyword>
<gene>
    <name evidence="3" type="ORF">C8R41DRAFT_203480</name>
</gene>
<evidence type="ECO:0000313" key="3">
    <source>
        <dbReference type="EMBL" id="KAJ4501402.1"/>
    </source>
</evidence>
<name>A0ABQ8W0D6_9AGAR</name>
<protein>
    <recommendedName>
        <fullName evidence="5">Secreted protein</fullName>
    </recommendedName>
</protein>
<reference evidence="3" key="1">
    <citation type="submission" date="2022-08" db="EMBL/GenBank/DDBJ databases">
        <title>A Global Phylogenomic Analysis of the Shiitake Genus Lentinula.</title>
        <authorList>
            <consortium name="DOE Joint Genome Institute"/>
            <person name="Sierra-Patev S."/>
            <person name="Min B."/>
            <person name="Naranjo-Ortiz M."/>
            <person name="Looney B."/>
            <person name="Konkel Z."/>
            <person name="Slot J.C."/>
            <person name="Sakamoto Y."/>
            <person name="Steenwyk J.L."/>
            <person name="Rokas A."/>
            <person name="Carro J."/>
            <person name="Camarero S."/>
            <person name="Ferreira P."/>
            <person name="Molpeceres G."/>
            <person name="Ruiz-Duenas F.J."/>
            <person name="Serrano A."/>
            <person name="Henrissat B."/>
            <person name="Drula E."/>
            <person name="Hughes K.W."/>
            <person name="Mata J.L."/>
            <person name="Ishikawa N.K."/>
            <person name="Vargas-Isla R."/>
            <person name="Ushijima S."/>
            <person name="Smith C.A."/>
            <person name="Ahrendt S."/>
            <person name="Andreopoulos W."/>
            <person name="He G."/>
            <person name="Labutti K."/>
            <person name="Lipzen A."/>
            <person name="Ng V."/>
            <person name="Riley R."/>
            <person name="Sandor L."/>
            <person name="Barry K."/>
            <person name="Martinez A.T."/>
            <person name="Xiao Y."/>
            <person name="Gibbons J.G."/>
            <person name="Terashima K."/>
            <person name="Grigoriev I.V."/>
            <person name="Hibbett D.S."/>
        </authorList>
    </citation>
    <scope>NUCLEOTIDE SEQUENCE</scope>
    <source>
        <strain evidence="3">RHP3577 ss4</strain>
    </source>
</reference>
<evidence type="ECO:0000313" key="4">
    <source>
        <dbReference type="Proteomes" id="UP001150217"/>
    </source>
</evidence>
<organism evidence="3 4">
    <name type="scientific">Lentinula lateritia</name>
    <dbReference type="NCBI Taxonomy" id="40482"/>
    <lineage>
        <taxon>Eukaryota</taxon>
        <taxon>Fungi</taxon>
        <taxon>Dikarya</taxon>
        <taxon>Basidiomycota</taxon>
        <taxon>Agaricomycotina</taxon>
        <taxon>Agaricomycetes</taxon>
        <taxon>Agaricomycetidae</taxon>
        <taxon>Agaricales</taxon>
        <taxon>Marasmiineae</taxon>
        <taxon>Omphalotaceae</taxon>
        <taxon>Lentinula</taxon>
    </lineage>
</organism>
<evidence type="ECO:0000256" key="2">
    <source>
        <dbReference type="SAM" id="SignalP"/>
    </source>
</evidence>
<feature type="chain" id="PRO_5046183071" description="Secreted protein" evidence="2">
    <location>
        <begin position="20"/>
        <end position="97"/>
    </location>
</feature>
<feature type="signal peptide" evidence="2">
    <location>
        <begin position="1"/>
        <end position="19"/>
    </location>
</feature>
<evidence type="ECO:0000256" key="1">
    <source>
        <dbReference type="SAM" id="Phobius"/>
    </source>
</evidence>
<dbReference type="Proteomes" id="UP001150217">
    <property type="component" value="Unassembled WGS sequence"/>
</dbReference>
<proteinExistence type="predicted"/>
<feature type="transmembrane region" description="Helical" evidence="1">
    <location>
        <begin position="58"/>
        <end position="78"/>
    </location>
</feature>
<accession>A0ABQ8W0D6</accession>
<evidence type="ECO:0008006" key="5">
    <source>
        <dbReference type="Google" id="ProtNLM"/>
    </source>
</evidence>
<comment type="caution">
    <text evidence="3">The sequence shown here is derived from an EMBL/GenBank/DDBJ whole genome shotgun (WGS) entry which is preliminary data.</text>
</comment>
<keyword evidence="1" id="KW-0472">Membrane</keyword>
<keyword evidence="2" id="KW-0732">Signal</keyword>
<dbReference type="EMBL" id="JANVFT010000002">
    <property type="protein sequence ID" value="KAJ4501402.1"/>
    <property type="molecule type" value="Genomic_DNA"/>
</dbReference>
<sequence length="97" mass="11266">MYALILVFHCLSFIVSLYCSSSECCSSYSYIHSSVYLSKLGIYIYRQKTTCIKMHPRIAFLLFLIDIDCILGGVVSTVQREKLRKIYSTISMYRKLQ</sequence>